<name>A0A6G7XJ61_9MICO</name>
<accession>A0A6G7XJ61</accession>
<evidence type="ECO:0000313" key="2">
    <source>
        <dbReference type="Proteomes" id="UP000502677"/>
    </source>
</evidence>
<proteinExistence type="predicted"/>
<sequence>MKIHPHDPNATDDLPRFTDGQNEIIEGVLEEPTCAFLNGSDMGQGKTGVTAEIVHRAKWGRVLIVGVKDTAGQWAEALQDQSDGALNLRTVNSTKAGKSNLAAMLAGEPGIFFSGSQYLTAQDWDHRNKLDAEGKPIPELDRDGAPVIKYTKLPTAPELPMPVWQLGFHGPEFAEPAYVRERVHLHTYKKMKVPFDALIVDEVHILAANRKNVGRRTLLSIPTKWKGALSGTFYGNKFENAWSITGWLWPKLIDTSFHRWKDEWCALGEPVFVKRNGKLVEIEQIAGEKEPGEFVKSLPSYFRIEAEEKVPDPKLVYIDLSPVQRMQYDQMERDMLAWLKERHPLSSEQTLAPLVAEVPIAQRQRLRTATLGEMSFDENGEVTFADDCVSTTLDAVGGILNHYGRQKVVIYTDSKRFAKVTVRRMLRAGLSVAEWSGDVNSVGRDAIKAAFLTPLDEGGLQYIVAVTKAFGTGLDGFQKVCSKVIEMSEVEGDAVTENQAVHRIWRRGVDKENFEHVKIVARNTYDEGVLAVLRGRSASMAVTMKAA</sequence>
<reference evidence="1 2" key="1">
    <citation type="submission" date="2020-03" db="EMBL/GenBank/DDBJ databases">
        <title>Leucobacter sp. nov., isolated from beetles.</title>
        <authorList>
            <person name="Hyun D.-W."/>
            <person name="Bae J.-W."/>
        </authorList>
    </citation>
    <scope>NUCLEOTIDE SEQUENCE [LARGE SCALE GENOMIC DNA]</scope>
    <source>
        <strain evidence="1 2">HDW9C</strain>
    </source>
</reference>
<gene>
    <name evidence="1" type="ORF">G7068_16015</name>
</gene>
<dbReference type="Proteomes" id="UP000502677">
    <property type="component" value="Chromosome"/>
</dbReference>
<organism evidence="1 2">
    <name type="scientific">Leucobacter viscericola</name>
    <dbReference type="NCBI Taxonomy" id="2714935"/>
    <lineage>
        <taxon>Bacteria</taxon>
        <taxon>Bacillati</taxon>
        <taxon>Actinomycetota</taxon>
        <taxon>Actinomycetes</taxon>
        <taxon>Micrococcales</taxon>
        <taxon>Microbacteriaceae</taxon>
        <taxon>Leucobacter</taxon>
    </lineage>
</organism>
<dbReference type="AlphaFoldDB" id="A0A6G7XJ61"/>
<dbReference type="Gene3D" id="3.40.50.300">
    <property type="entry name" value="P-loop containing nucleotide triphosphate hydrolases"/>
    <property type="match status" value="2"/>
</dbReference>
<dbReference type="SUPFAM" id="SSF52540">
    <property type="entry name" value="P-loop containing nucleoside triphosphate hydrolases"/>
    <property type="match status" value="2"/>
</dbReference>
<dbReference type="KEGG" id="lvi:G7068_16015"/>
<dbReference type="RefSeq" id="WP_166292880.1">
    <property type="nucleotide sequence ID" value="NZ_CP049863.1"/>
</dbReference>
<keyword evidence="2" id="KW-1185">Reference proteome</keyword>
<dbReference type="EMBL" id="CP049863">
    <property type="protein sequence ID" value="QIK64552.1"/>
    <property type="molecule type" value="Genomic_DNA"/>
</dbReference>
<protein>
    <recommendedName>
        <fullName evidence="3">Helicase ATP-binding domain-containing protein</fullName>
    </recommendedName>
</protein>
<evidence type="ECO:0000313" key="1">
    <source>
        <dbReference type="EMBL" id="QIK64552.1"/>
    </source>
</evidence>
<dbReference type="InterPro" id="IPR027417">
    <property type="entry name" value="P-loop_NTPase"/>
</dbReference>
<evidence type="ECO:0008006" key="3">
    <source>
        <dbReference type="Google" id="ProtNLM"/>
    </source>
</evidence>